<dbReference type="Proteomes" id="UP000256970">
    <property type="component" value="Unassembled WGS sequence"/>
</dbReference>
<dbReference type="STRING" id="3088.A0A383WKL0"/>
<dbReference type="GO" id="GO:0003676">
    <property type="term" value="F:nucleic acid binding"/>
    <property type="evidence" value="ECO:0007669"/>
    <property type="project" value="InterPro"/>
</dbReference>
<gene>
    <name evidence="2" type="ORF">BQ4739_LOCUS18014</name>
</gene>
<dbReference type="PROSITE" id="PS50994">
    <property type="entry name" value="INTEGRASE"/>
    <property type="match status" value="1"/>
</dbReference>
<dbReference type="EMBL" id="FNXT01001291">
    <property type="protein sequence ID" value="SZX77664.1"/>
    <property type="molecule type" value="Genomic_DNA"/>
</dbReference>
<name>A0A383WKL0_TETOB</name>
<keyword evidence="3" id="KW-1185">Reference proteome</keyword>
<evidence type="ECO:0000313" key="3">
    <source>
        <dbReference type="Proteomes" id="UP000256970"/>
    </source>
</evidence>
<dbReference type="Gene3D" id="3.30.420.10">
    <property type="entry name" value="Ribonuclease H-like superfamily/Ribonuclease H"/>
    <property type="match status" value="1"/>
</dbReference>
<accession>A0A383WKL0</accession>
<proteinExistence type="predicted"/>
<reference evidence="2 3" key="1">
    <citation type="submission" date="2016-10" db="EMBL/GenBank/DDBJ databases">
        <authorList>
            <person name="Cai Z."/>
        </authorList>
    </citation>
    <scope>NUCLEOTIDE SEQUENCE [LARGE SCALE GENOMIC DNA]</scope>
</reference>
<dbReference type="InterPro" id="IPR036397">
    <property type="entry name" value="RNaseH_sf"/>
</dbReference>
<dbReference type="GO" id="GO:0015074">
    <property type="term" value="P:DNA integration"/>
    <property type="evidence" value="ECO:0007669"/>
    <property type="project" value="InterPro"/>
</dbReference>
<dbReference type="PANTHER" id="PTHR37984">
    <property type="entry name" value="PROTEIN CBG26694"/>
    <property type="match status" value="1"/>
</dbReference>
<protein>
    <recommendedName>
        <fullName evidence="1">Integrase catalytic domain-containing protein</fullName>
    </recommendedName>
</protein>
<dbReference type="PANTHER" id="PTHR37984:SF5">
    <property type="entry name" value="PROTEIN NYNRIN-LIKE"/>
    <property type="match status" value="1"/>
</dbReference>
<dbReference type="InterPro" id="IPR012337">
    <property type="entry name" value="RNaseH-like_sf"/>
</dbReference>
<dbReference type="InterPro" id="IPR001584">
    <property type="entry name" value="Integrase_cat-core"/>
</dbReference>
<dbReference type="AlphaFoldDB" id="A0A383WKL0"/>
<evidence type="ECO:0000313" key="2">
    <source>
        <dbReference type="EMBL" id="SZX77664.1"/>
    </source>
</evidence>
<evidence type="ECO:0000259" key="1">
    <source>
        <dbReference type="PROSITE" id="PS50994"/>
    </source>
</evidence>
<sequence>MGKQGSYAFRPGQPGSILDVTDTAAAVWDEPTAVEREIALGYAPGSTAAEGLSERERCAALGQCMDANASQAIMASCYAWWFREHGAGTAIASAAAPQLQQQWQQQHAPVHSAAAAGVAATATAAPCISSSYPWQHAVYTAAAAQGTIAAGGSSNDIWTDHLALSALQQGQLPAGLSAKERDRIQQRLKYFRFAAPGQVVTDNGVEFTEGAFAQLLLDCLIDHGTTSVQHPRANGQAEKAVDTVKQALRKMCLDKYRLDEWDTDVAWLCLGYNCSPHSSHSFTPYELMYARPPVVPPAVRSSISQPLDLDDPAAAAADLLARKQLVQQRCPAAMANLPIA</sequence>
<feature type="domain" description="Integrase catalytic" evidence="1">
    <location>
        <begin position="122"/>
        <end position="292"/>
    </location>
</feature>
<dbReference type="InterPro" id="IPR050951">
    <property type="entry name" value="Retrovirus_Pol_polyprotein"/>
</dbReference>
<dbReference type="SUPFAM" id="SSF53098">
    <property type="entry name" value="Ribonuclease H-like"/>
    <property type="match status" value="1"/>
</dbReference>
<organism evidence="2 3">
    <name type="scientific">Tetradesmus obliquus</name>
    <name type="common">Green alga</name>
    <name type="synonym">Acutodesmus obliquus</name>
    <dbReference type="NCBI Taxonomy" id="3088"/>
    <lineage>
        <taxon>Eukaryota</taxon>
        <taxon>Viridiplantae</taxon>
        <taxon>Chlorophyta</taxon>
        <taxon>core chlorophytes</taxon>
        <taxon>Chlorophyceae</taxon>
        <taxon>CS clade</taxon>
        <taxon>Sphaeropleales</taxon>
        <taxon>Scenedesmaceae</taxon>
        <taxon>Tetradesmus</taxon>
    </lineage>
</organism>